<protein>
    <submittedName>
        <fullName evidence="2">Uncharacterized protein</fullName>
    </submittedName>
</protein>
<evidence type="ECO:0000313" key="2">
    <source>
        <dbReference type="Ensembl" id="ENSEASP00005033774.1"/>
    </source>
</evidence>
<sequence length="57" mass="6088">MNFALVVSMGRSTTRPSATPAPVPHGSPRVLSSHPWASGSWLLRNIPNPTAALRLEP</sequence>
<feature type="region of interest" description="Disordered" evidence="1">
    <location>
        <begin position="1"/>
        <end position="30"/>
    </location>
</feature>
<dbReference type="Ensembl" id="ENSEAST00005036817.1">
    <property type="protein sequence ID" value="ENSEASP00005033774.1"/>
    <property type="gene ID" value="ENSEASG00005023119.1"/>
</dbReference>
<proteinExistence type="predicted"/>
<evidence type="ECO:0000256" key="1">
    <source>
        <dbReference type="SAM" id="MobiDB-lite"/>
    </source>
</evidence>
<name>A0A8C4MY69_EQUAS</name>
<organism evidence="2">
    <name type="scientific">Equus asinus asinus</name>
    <dbReference type="NCBI Taxonomy" id="83772"/>
    <lineage>
        <taxon>Eukaryota</taxon>
        <taxon>Metazoa</taxon>
        <taxon>Chordata</taxon>
        <taxon>Craniata</taxon>
        <taxon>Vertebrata</taxon>
        <taxon>Euteleostomi</taxon>
        <taxon>Mammalia</taxon>
        <taxon>Eutheria</taxon>
        <taxon>Laurasiatheria</taxon>
        <taxon>Perissodactyla</taxon>
        <taxon>Equidae</taxon>
        <taxon>Equus</taxon>
    </lineage>
</organism>
<accession>A0A8C4MY69</accession>
<dbReference type="AlphaFoldDB" id="A0A8C4MY69"/>
<reference evidence="2" key="1">
    <citation type="submission" date="2023-03" db="UniProtKB">
        <authorList>
            <consortium name="Ensembl"/>
        </authorList>
    </citation>
    <scope>IDENTIFICATION</scope>
</reference>